<name>A0AAV3YLI8_9GAST</name>
<comment type="similarity">
    <text evidence="1">Belongs to the dynein light chain Tctex-type family.</text>
</comment>
<dbReference type="AlphaFoldDB" id="A0AAV3YLI8"/>
<dbReference type="GO" id="GO:0007018">
    <property type="term" value="P:microtubule-based movement"/>
    <property type="evidence" value="ECO:0007669"/>
    <property type="project" value="TreeGrafter"/>
</dbReference>
<evidence type="ECO:0000256" key="2">
    <source>
        <dbReference type="SAM" id="MobiDB-lite"/>
    </source>
</evidence>
<reference evidence="3 4" key="1">
    <citation type="journal article" date="2021" name="Elife">
        <title>Chloroplast acquisition without the gene transfer in kleptoplastic sea slugs, Plakobranchus ocellatus.</title>
        <authorList>
            <person name="Maeda T."/>
            <person name="Takahashi S."/>
            <person name="Yoshida T."/>
            <person name="Shimamura S."/>
            <person name="Takaki Y."/>
            <person name="Nagai Y."/>
            <person name="Toyoda A."/>
            <person name="Suzuki Y."/>
            <person name="Arimoto A."/>
            <person name="Ishii H."/>
            <person name="Satoh N."/>
            <person name="Nishiyama T."/>
            <person name="Hasebe M."/>
            <person name="Maruyama T."/>
            <person name="Minagawa J."/>
            <person name="Obokata J."/>
            <person name="Shigenobu S."/>
        </authorList>
    </citation>
    <scope>NUCLEOTIDE SEQUENCE [LARGE SCALE GENOMIC DNA]</scope>
</reference>
<dbReference type="InterPro" id="IPR005334">
    <property type="entry name" value="Tctex-1-like"/>
</dbReference>
<gene>
    <name evidence="3" type="ORF">PoB_000976600</name>
</gene>
<dbReference type="PANTHER" id="PTHR21255">
    <property type="entry name" value="T-COMPLEX-ASSOCIATED-TESTIS-EXPRESSED 1/ DYNEIN LIGHT CHAIN"/>
    <property type="match status" value="1"/>
</dbReference>
<protein>
    <submittedName>
        <fullName evidence="3">TCTEX1 domain-containing protein 1</fullName>
    </submittedName>
</protein>
<comment type="caution">
    <text evidence="3">The sequence shown here is derived from an EMBL/GenBank/DDBJ whole genome shotgun (WGS) entry which is preliminary data.</text>
</comment>
<organism evidence="3 4">
    <name type="scientific">Plakobranchus ocellatus</name>
    <dbReference type="NCBI Taxonomy" id="259542"/>
    <lineage>
        <taxon>Eukaryota</taxon>
        <taxon>Metazoa</taxon>
        <taxon>Spiralia</taxon>
        <taxon>Lophotrochozoa</taxon>
        <taxon>Mollusca</taxon>
        <taxon>Gastropoda</taxon>
        <taxon>Heterobranchia</taxon>
        <taxon>Euthyneura</taxon>
        <taxon>Panpulmonata</taxon>
        <taxon>Sacoglossa</taxon>
        <taxon>Placobranchoidea</taxon>
        <taxon>Plakobranchidae</taxon>
        <taxon>Plakobranchus</taxon>
    </lineage>
</organism>
<evidence type="ECO:0000313" key="4">
    <source>
        <dbReference type="Proteomes" id="UP000735302"/>
    </source>
</evidence>
<dbReference type="GO" id="GO:0005868">
    <property type="term" value="C:cytoplasmic dynein complex"/>
    <property type="evidence" value="ECO:0007669"/>
    <property type="project" value="TreeGrafter"/>
</dbReference>
<dbReference type="InterPro" id="IPR038586">
    <property type="entry name" value="Tctex-1-like_sf"/>
</dbReference>
<feature type="region of interest" description="Disordered" evidence="2">
    <location>
        <begin position="1"/>
        <end position="39"/>
    </location>
</feature>
<keyword evidence="4" id="KW-1185">Reference proteome</keyword>
<dbReference type="EMBL" id="BLXT01001120">
    <property type="protein sequence ID" value="GFN83260.1"/>
    <property type="molecule type" value="Genomic_DNA"/>
</dbReference>
<dbReference type="Pfam" id="PF03645">
    <property type="entry name" value="Tctex-1"/>
    <property type="match status" value="1"/>
</dbReference>
<evidence type="ECO:0000256" key="1">
    <source>
        <dbReference type="ARBA" id="ARBA00005361"/>
    </source>
</evidence>
<accession>A0AAV3YLI8</accession>
<feature type="compositionally biased region" description="Polar residues" evidence="2">
    <location>
        <begin position="15"/>
        <end position="39"/>
    </location>
</feature>
<dbReference type="PANTHER" id="PTHR21255:SF65">
    <property type="entry name" value="TCTEX1 DOMAIN-CONTAINING PROTEIN 2"/>
    <property type="match status" value="1"/>
</dbReference>
<evidence type="ECO:0000313" key="3">
    <source>
        <dbReference type="EMBL" id="GFN83260.1"/>
    </source>
</evidence>
<dbReference type="CDD" id="cd21451">
    <property type="entry name" value="DLC-like_TCTEX1D"/>
    <property type="match status" value="1"/>
</dbReference>
<dbReference type="GO" id="GO:0045505">
    <property type="term" value="F:dynein intermediate chain binding"/>
    <property type="evidence" value="ECO:0007669"/>
    <property type="project" value="TreeGrafter"/>
</dbReference>
<sequence length="169" mass="18914">MTDRPGISGRRRTILKSSGTNLLGPSKKQSGTGASETTGTIDVIHRPSHCRLENNYRLGPAETGRFQAHKVEQAIKEVLQSRLAGLSYDHSTCNALSKELVADIHRRVKDFNWRRYRLVCHVTLGQDTGQGTQVASRCLWDAKHDSYGSVRYSNNNLFAVAQCYGVYFE</sequence>
<dbReference type="GO" id="GO:0005737">
    <property type="term" value="C:cytoplasm"/>
    <property type="evidence" value="ECO:0007669"/>
    <property type="project" value="TreeGrafter"/>
</dbReference>
<dbReference type="Gene3D" id="3.30.1140.40">
    <property type="entry name" value="Tctex-1"/>
    <property type="match status" value="1"/>
</dbReference>
<dbReference type="Proteomes" id="UP000735302">
    <property type="component" value="Unassembled WGS sequence"/>
</dbReference>
<proteinExistence type="inferred from homology"/>